<dbReference type="eggNOG" id="ENOG502ZISV">
    <property type="taxonomic scope" value="Bacteria"/>
</dbReference>
<name>C8S074_9RHOB</name>
<protein>
    <submittedName>
        <fullName evidence="1">Uncharacterized protein</fullName>
    </submittedName>
</protein>
<dbReference type="Proteomes" id="UP000010121">
    <property type="component" value="Unassembled WGS sequence"/>
</dbReference>
<accession>C8S074</accession>
<evidence type="ECO:0000313" key="1">
    <source>
        <dbReference type="EMBL" id="EEW25683.1"/>
    </source>
</evidence>
<dbReference type="RefSeq" id="WP_008029528.1">
    <property type="nucleotide sequence ID" value="NZ_ACYY01000007.1"/>
</dbReference>
<evidence type="ECO:0000313" key="2">
    <source>
        <dbReference type="Proteomes" id="UP000010121"/>
    </source>
</evidence>
<dbReference type="STRING" id="371731.Rsw2DRAFT_1452"/>
<organism evidence="1 2">
    <name type="scientific">Rhodobacter ferrooxidans</name>
    <dbReference type="NCBI Taxonomy" id="371731"/>
    <lineage>
        <taxon>Bacteria</taxon>
        <taxon>Pseudomonadati</taxon>
        <taxon>Pseudomonadota</taxon>
        <taxon>Alphaproteobacteria</taxon>
        <taxon>Rhodobacterales</taxon>
        <taxon>Rhodobacter group</taxon>
        <taxon>Rhodobacter</taxon>
    </lineage>
</organism>
<keyword evidence="2" id="KW-1185">Reference proteome</keyword>
<proteinExistence type="predicted"/>
<gene>
    <name evidence="1" type="ORF">Rsw2DRAFT_1452</name>
</gene>
<comment type="caution">
    <text evidence="1">The sequence shown here is derived from an EMBL/GenBank/DDBJ whole genome shotgun (WGS) entry which is preliminary data.</text>
</comment>
<dbReference type="AlphaFoldDB" id="C8S074"/>
<dbReference type="EMBL" id="ACYY01000007">
    <property type="protein sequence ID" value="EEW25683.1"/>
    <property type="molecule type" value="Genomic_DNA"/>
</dbReference>
<reference evidence="1 2" key="1">
    <citation type="submission" date="2009-08" db="EMBL/GenBank/DDBJ databases">
        <title>The draft genome of Rhodobacter sp. SW2.</title>
        <authorList>
            <consortium name="US DOE Joint Genome Institute (JGI-PGF)"/>
            <person name="Lucas S."/>
            <person name="Copeland A."/>
            <person name="Lapidus A."/>
            <person name="Glavina del Rio T."/>
            <person name="Tice H."/>
            <person name="Bruce D."/>
            <person name="Goodwin L."/>
            <person name="Pitluck S."/>
            <person name="Larimer F."/>
            <person name="Land M.L."/>
            <person name="Hauser L."/>
            <person name="Emerson D."/>
        </authorList>
    </citation>
    <scope>NUCLEOTIDE SEQUENCE [LARGE SCALE GENOMIC DNA]</scope>
    <source>
        <strain evidence="1 2">SW2</strain>
    </source>
</reference>
<sequence>MPERKRRMFPRWPRFGGPDLHGKSVILIGPAATVTEELEGVDLAEFDFVARMNNSINTPITYRGAPYFTHNLYIRNQQPNSAKSLAGRLDQTSAERCGTRVVVFVLSHWHEILRLVRKVVGIWRMGLDVEIYVLGPGLVRRAAASITPVKPTLGFVTLRYLLEANPKRLHVVGFTFFTTKYIDAYNDRVKVDADALAWSRRNGKHNPEVERLTFRRQYEDAVAAGKPVTLGAGVLRALYGNG</sequence>